<name>A0ABN9CDC9_9NEOB</name>
<evidence type="ECO:0000313" key="1">
    <source>
        <dbReference type="EMBL" id="CAI9557700.1"/>
    </source>
</evidence>
<sequence>PCCIYLSIYFSTLPEILLPGNGHTSVLLSCTYPSLSYLRTPLLYIPITVIPPYSSPVHTHHHCHTSTLLSCTYPSLSYLRTPLLYIPITVIPPYSLLYIPITVIPHHCHTPPVIPTPLLYIPIT</sequence>
<organism evidence="1 2">
    <name type="scientific">Staurois parvus</name>
    <dbReference type="NCBI Taxonomy" id="386267"/>
    <lineage>
        <taxon>Eukaryota</taxon>
        <taxon>Metazoa</taxon>
        <taxon>Chordata</taxon>
        <taxon>Craniata</taxon>
        <taxon>Vertebrata</taxon>
        <taxon>Euteleostomi</taxon>
        <taxon>Amphibia</taxon>
        <taxon>Batrachia</taxon>
        <taxon>Anura</taxon>
        <taxon>Neobatrachia</taxon>
        <taxon>Ranoidea</taxon>
        <taxon>Ranidae</taxon>
        <taxon>Staurois</taxon>
    </lineage>
</organism>
<dbReference type="EMBL" id="CATNWA010009277">
    <property type="protein sequence ID" value="CAI9557700.1"/>
    <property type="molecule type" value="Genomic_DNA"/>
</dbReference>
<gene>
    <name evidence="1" type="ORF">SPARVUS_LOCUS4762776</name>
</gene>
<comment type="caution">
    <text evidence="1">The sequence shown here is derived from an EMBL/GenBank/DDBJ whole genome shotgun (WGS) entry which is preliminary data.</text>
</comment>
<proteinExistence type="predicted"/>
<reference evidence="1" key="1">
    <citation type="submission" date="2023-05" db="EMBL/GenBank/DDBJ databases">
        <authorList>
            <person name="Stuckert A."/>
        </authorList>
    </citation>
    <scope>NUCLEOTIDE SEQUENCE</scope>
</reference>
<feature type="non-terminal residue" evidence="1">
    <location>
        <position position="124"/>
    </location>
</feature>
<dbReference type="Proteomes" id="UP001162483">
    <property type="component" value="Unassembled WGS sequence"/>
</dbReference>
<protein>
    <submittedName>
        <fullName evidence="1">Uncharacterized protein</fullName>
    </submittedName>
</protein>
<accession>A0ABN9CDC9</accession>
<evidence type="ECO:0000313" key="2">
    <source>
        <dbReference type="Proteomes" id="UP001162483"/>
    </source>
</evidence>
<feature type="non-terminal residue" evidence="1">
    <location>
        <position position="1"/>
    </location>
</feature>
<keyword evidence="2" id="KW-1185">Reference proteome</keyword>